<proteinExistence type="inferred from homology"/>
<dbReference type="Proteomes" id="UP001642540">
    <property type="component" value="Unassembled WGS sequence"/>
</dbReference>
<sequence>MEESRRLLESHLNEFFASTTTNDRKRQIEVVLENFSKQNGSWKQALYFLSHSSSNQFVTMFCLSVIETTIKCKWMMMSGSERDELKTTIYSFLLQHSVPSSASKCPGFVRNKIIKLLVDVGKFSWPQSDPDFFTNILAITAREETVGIGLLFIKTISEEYPNCKDEISTDRKIELKTVLLQQMPDVFECLKRILISGLDRNAHVSRETGVHSPNHENVVVTHFDEVLSLTLETTSNLFTWIPLDGYKLREFGQSEKAVPFHDDFMKLICQYAYVDTCPNFSTKGSQLGILAMGALNELLYRKFIPKEFDFHISAVTAFAVDLLKRVANRSTIMSLPQQYLEKVIEFLCLVASHHFFRYDGPCSKDFIASLLSFTFEQSDTIYYYECLEVWARLLDHLNAGVPFVNITLNRDDLIECFKQPMLDLATKIVLSTQKFEIETDDTFETDEEEEDTEAPNLSRNIDILVKIGELLPKESLEVVNSLWAESCVYYGGLASFLDPTKTNITIDNDTNIKHFIFIIQLVGRLANVFYGHFERLYGDVFKKQIEVGKSILHELIKVLLCSKEYYFVKFPSSIVQANCEIICSLRTWVYWLSRYHSEFIQTDAPEPEVQSFYEMVNVCTEFVFFTLENRTMIDHSIVLAQANFFNTLVNTLRTQHIFKMQCARSLIEKLHTLGGSLDPETFRVLHKVSAALILLPWQNVSNQEWDARSKLYMEFMKNMSNDLFESANKPSTLAFWVHVLNDQLDMLMSECTNSKRICWNVYKELVPFMRNMASQHMKEPIVNEELLTFFTKVMEVLRQQVGTQFFEETIRLFLQLFSKGNMVHQLMKESDNIVVEKFLNLLQFMVKDGSSSFKKFLGEALTLCFSNIYPHLAQRPTPDLKIPFFQLIRDCVNYRWNYFFPSNLTARSSVLSSGLSAQSPEQAAEAANRLNQILQSIGHSFLQPDLEIFRFNLATLSSWNEKHKLYSRLSDRREYMDQFMTLFFQILIQKSHDLLREEIATVLFEMACVNYDRFCREFLPQTVAMNFPQLTPEYRAILVEKFSNQRSRENGSTLSSASTLTCDLPTFTQNLNKFIDDIRYYHFCIECSSVQVQPNIAIVKPMMAPQ</sequence>
<dbReference type="EMBL" id="CAXLJM020000068">
    <property type="protein sequence ID" value="CAL8122694.1"/>
    <property type="molecule type" value="Genomic_DNA"/>
</dbReference>
<evidence type="ECO:0000256" key="7">
    <source>
        <dbReference type="ARBA" id="ARBA00023242"/>
    </source>
</evidence>
<dbReference type="Pfam" id="PF03810">
    <property type="entry name" value="IBN_N"/>
    <property type="match status" value="1"/>
</dbReference>
<reference evidence="9 10" key="1">
    <citation type="submission" date="2024-08" db="EMBL/GenBank/DDBJ databases">
        <authorList>
            <person name="Cucini C."/>
            <person name="Frati F."/>
        </authorList>
    </citation>
    <scope>NUCLEOTIDE SEQUENCE [LARGE SCALE GENOMIC DNA]</scope>
</reference>
<dbReference type="PROSITE" id="PS50166">
    <property type="entry name" value="IMPORTIN_B_NT"/>
    <property type="match status" value="1"/>
</dbReference>
<dbReference type="PANTHER" id="PTHR21452:SF4">
    <property type="entry name" value="EXPORTIN-6"/>
    <property type="match status" value="1"/>
</dbReference>
<evidence type="ECO:0000313" key="9">
    <source>
        <dbReference type="EMBL" id="CAL8122694.1"/>
    </source>
</evidence>
<dbReference type="Pfam" id="PF08389">
    <property type="entry name" value="Xpo1"/>
    <property type="match status" value="1"/>
</dbReference>
<evidence type="ECO:0000259" key="8">
    <source>
        <dbReference type="PROSITE" id="PS50166"/>
    </source>
</evidence>
<evidence type="ECO:0000256" key="5">
    <source>
        <dbReference type="ARBA" id="ARBA00022490"/>
    </source>
</evidence>
<comment type="subcellular location">
    <subcellularLocation>
        <location evidence="2">Cytoplasm</location>
    </subcellularLocation>
    <subcellularLocation>
        <location evidence="1">Nucleus</location>
    </subcellularLocation>
</comment>
<evidence type="ECO:0000256" key="1">
    <source>
        <dbReference type="ARBA" id="ARBA00004123"/>
    </source>
</evidence>
<dbReference type="SUPFAM" id="SSF48371">
    <property type="entry name" value="ARM repeat"/>
    <property type="match status" value="1"/>
</dbReference>
<protein>
    <recommendedName>
        <fullName evidence="8">Importin N-terminal domain-containing protein</fullName>
    </recommendedName>
</protein>
<keyword evidence="7" id="KW-0539">Nucleus</keyword>
<organism evidence="9 10">
    <name type="scientific">Orchesella dallaii</name>
    <dbReference type="NCBI Taxonomy" id="48710"/>
    <lineage>
        <taxon>Eukaryota</taxon>
        <taxon>Metazoa</taxon>
        <taxon>Ecdysozoa</taxon>
        <taxon>Arthropoda</taxon>
        <taxon>Hexapoda</taxon>
        <taxon>Collembola</taxon>
        <taxon>Entomobryomorpha</taxon>
        <taxon>Entomobryoidea</taxon>
        <taxon>Orchesellidae</taxon>
        <taxon>Orchesellinae</taxon>
        <taxon>Orchesella</taxon>
    </lineage>
</organism>
<feature type="domain" description="Importin N-terminal" evidence="8">
    <location>
        <begin position="28"/>
        <end position="95"/>
    </location>
</feature>
<evidence type="ECO:0000256" key="2">
    <source>
        <dbReference type="ARBA" id="ARBA00004496"/>
    </source>
</evidence>
<keyword evidence="4" id="KW-0813">Transport</keyword>
<dbReference type="InterPro" id="IPR011989">
    <property type="entry name" value="ARM-like"/>
</dbReference>
<keyword evidence="5" id="KW-0963">Cytoplasm</keyword>
<dbReference type="InterPro" id="IPR001494">
    <property type="entry name" value="Importin-beta_N"/>
</dbReference>
<evidence type="ECO:0000256" key="3">
    <source>
        <dbReference type="ARBA" id="ARBA00009466"/>
    </source>
</evidence>
<dbReference type="Gene3D" id="1.25.10.10">
    <property type="entry name" value="Leucine-rich Repeat Variant"/>
    <property type="match status" value="2"/>
</dbReference>
<keyword evidence="10" id="KW-1185">Reference proteome</keyword>
<dbReference type="InterPro" id="IPR040016">
    <property type="entry name" value="XPO6"/>
</dbReference>
<comment type="similarity">
    <text evidence="3">Belongs to the exportin family.</text>
</comment>
<evidence type="ECO:0000313" key="10">
    <source>
        <dbReference type="Proteomes" id="UP001642540"/>
    </source>
</evidence>
<accession>A0ABP1RBL7</accession>
<evidence type="ECO:0000256" key="4">
    <source>
        <dbReference type="ARBA" id="ARBA00022448"/>
    </source>
</evidence>
<gene>
    <name evidence="9" type="ORF">ODALV1_LOCUS19918</name>
</gene>
<name>A0ABP1RBL7_9HEXA</name>
<dbReference type="InterPro" id="IPR013598">
    <property type="entry name" value="Exportin-1/Importin-b-like"/>
</dbReference>
<comment type="caution">
    <text evidence="9">The sequence shown here is derived from an EMBL/GenBank/DDBJ whole genome shotgun (WGS) entry which is preliminary data.</text>
</comment>
<dbReference type="InterPro" id="IPR016024">
    <property type="entry name" value="ARM-type_fold"/>
</dbReference>
<dbReference type="PANTHER" id="PTHR21452">
    <property type="entry name" value="EXPORTIN-6"/>
    <property type="match status" value="1"/>
</dbReference>
<keyword evidence="6" id="KW-0653">Protein transport</keyword>
<evidence type="ECO:0000256" key="6">
    <source>
        <dbReference type="ARBA" id="ARBA00022927"/>
    </source>
</evidence>